<dbReference type="Proteomes" id="UP000030161">
    <property type="component" value="Unassembled WGS sequence"/>
</dbReference>
<dbReference type="EMBL" id="AJIX01000003">
    <property type="protein sequence ID" value="KGR21712.1"/>
    <property type="molecule type" value="Genomic_DNA"/>
</dbReference>
<protein>
    <submittedName>
        <fullName evidence="2">Uncharacterized protein</fullName>
    </submittedName>
</protein>
<evidence type="ECO:0000313" key="3">
    <source>
        <dbReference type="Proteomes" id="UP000030161"/>
    </source>
</evidence>
<gene>
    <name evidence="2" type="ORF">MG3_00721</name>
</gene>
<organism evidence="2 3">
    <name type="scientific">Candida albicans P78048</name>
    <dbReference type="NCBI Taxonomy" id="1094989"/>
    <lineage>
        <taxon>Eukaryota</taxon>
        <taxon>Fungi</taxon>
        <taxon>Dikarya</taxon>
        <taxon>Ascomycota</taxon>
        <taxon>Saccharomycotina</taxon>
        <taxon>Pichiomycetes</taxon>
        <taxon>Debaryomycetaceae</taxon>
        <taxon>Candida/Lodderomyces clade</taxon>
        <taxon>Candida</taxon>
    </lineage>
</organism>
<feature type="region of interest" description="Disordered" evidence="1">
    <location>
        <begin position="133"/>
        <end position="292"/>
    </location>
</feature>
<accession>A0AB34Q0Z8</accession>
<comment type="caution">
    <text evidence="2">The sequence shown here is derived from an EMBL/GenBank/DDBJ whole genome shotgun (WGS) entry which is preliminary data.</text>
</comment>
<reference evidence="2 3" key="1">
    <citation type="submission" date="2013-12" db="EMBL/GenBank/DDBJ databases">
        <title>The Genome Sequence of Candida albicans P78048.</title>
        <authorList>
            <consortium name="The Broad Institute Genome Sequencing Platform"/>
            <consortium name="The Broad Institute Genome Sequencing Center for Infectious Disease"/>
            <person name="Cuomo C."/>
            <person name="Bennett R."/>
            <person name="Hirakawa M."/>
            <person name="Noverr M."/>
            <person name="Mitchell A."/>
            <person name="Young S.K."/>
            <person name="Zeng Q."/>
            <person name="Gargeya S."/>
            <person name="Fitzgerald M."/>
            <person name="Abouelleil A."/>
            <person name="Alvarado L."/>
            <person name="Berlin A.M."/>
            <person name="Chapman S.B."/>
            <person name="Dewar J."/>
            <person name="Goldberg J."/>
            <person name="Griggs A."/>
            <person name="Gujja S."/>
            <person name="Hansen M."/>
            <person name="Howarth C."/>
            <person name="Imamovic A."/>
            <person name="Larimer J."/>
            <person name="McCowan C."/>
            <person name="Murphy C."/>
            <person name="Pearson M."/>
            <person name="Priest M."/>
            <person name="Roberts A."/>
            <person name="Saif S."/>
            <person name="Shea T."/>
            <person name="Sykes S."/>
            <person name="Wortman J."/>
            <person name="Nusbaum C."/>
            <person name="Birren B."/>
        </authorList>
    </citation>
    <scope>NUCLEOTIDE SEQUENCE [LARGE SCALE GENOMIC DNA]</scope>
    <source>
        <strain evidence="2 3">P78048</strain>
    </source>
</reference>
<evidence type="ECO:0000256" key="1">
    <source>
        <dbReference type="SAM" id="MobiDB-lite"/>
    </source>
</evidence>
<feature type="compositionally biased region" description="Low complexity" evidence="1">
    <location>
        <begin position="165"/>
        <end position="195"/>
    </location>
</feature>
<sequence>MDFSDRAPLSLDRDRVTCLLLINTHLIKKCCNIYNTMLNNQQLMQQMTPENRAMLSNVYNNYIRRLQCNLATLNYLYEKYHSTQHSPVAAKASFPMILSAPPDMPELNQLYSKLQELYPEAVQYFKIKFEESRKQQAFPAPQQNQPPPQQHSLHQQLPPQPQPQSQPSLQQQQGLQLPSNVPSQPVQQQSFRQLSTGSESGPQIIPQRAPPPPQQQQPPPIPPQQQLQQQFQQQLQQQQLPQQPQQLQQPQQPQQSQSFDDLLLTDGFNPSSDSLGGTGPGDFNPNYNNGSFQLSTLSPQQILQQANENTPISQDFLF</sequence>
<feature type="compositionally biased region" description="Low complexity" evidence="1">
    <location>
        <begin position="224"/>
        <end position="257"/>
    </location>
</feature>
<name>A0AB34Q0Z8_CANAX</name>
<proteinExistence type="predicted"/>
<dbReference type="SMR" id="A0AB34Q0Z8"/>
<evidence type="ECO:0000313" key="2">
    <source>
        <dbReference type="EMBL" id="KGR21712.1"/>
    </source>
</evidence>
<feature type="compositionally biased region" description="Pro residues" evidence="1">
    <location>
        <begin position="208"/>
        <end position="223"/>
    </location>
</feature>
<dbReference type="AlphaFoldDB" id="A0AB34Q0Z8"/>